<dbReference type="Proteomes" id="UP000189735">
    <property type="component" value="Unassembled WGS sequence"/>
</dbReference>
<gene>
    <name evidence="1" type="ORF">SAMN06295879_3439</name>
</gene>
<dbReference type="AlphaFoldDB" id="A0A1T4YKA1"/>
<dbReference type="EMBL" id="FUYG01000011">
    <property type="protein sequence ID" value="SKB02113.1"/>
    <property type="molecule type" value="Genomic_DNA"/>
</dbReference>
<dbReference type="Pfam" id="PF19673">
    <property type="entry name" value="DUF6176"/>
    <property type="match status" value="1"/>
</dbReference>
<dbReference type="InterPro" id="IPR046174">
    <property type="entry name" value="DUF6176"/>
</dbReference>
<evidence type="ECO:0000313" key="2">
    <source>
        <dbReference type="Proteomes" id="UP000189735"/>
    </source>
</evidence>
<sequence length="107" mass="11955">MIHMSFRRIKAEQRDAVEQWLAELNGPRRDEALETLRNEGVRHESASIIDTSDGPILVYAMESDDIDQARAVGAASTLPVDRRHHDVMRTADGGAVSHRLVLDVSDH</sequence>
<protein>
    <submittedName>
        <fullName evidence="1">Uncharacterized protein</fullName>
    </submittedName>
</protein>
<proteinExistence type="predicted"/>
<reference evidence="2" key="1">
    <citation type="submission" date="2017-02" db="EMBL/GenBank/DDBJ databases">
        <authorList>
            <person name="Varghese N."/>
            <person name="Submissions S."/>
        </authorList>
    </citation>
    <scope>NUCLEOTIDE SEQUENCE [LARGE SCALE GENOMIC DNA]</scope>
    <source>
        <strain evidence="2">VKM Ac-2052</strain>
    </source>
</reference>
<name>A0A1T4YKA1_9MICO</name>
<accession>A0A1T4YKA1</accession>
<organism evidence="1 2">
    <name type="scientific">Agreia bicolorata</name>
    <dbReference type="NCBI Taxonomy" id="110935"/>
    <lineage>
        <taxon>Bacteria</taxon>
        <taxon>Bacillati</taxon>
        <taxon>Actinomycetota</taxon>
        <taxon>Actinomycetes</taxon>
        <taxon>Micrococcales</taxon>
        <taxon>Microbacteriaceae</taxon>
        <taxon>Agreia</taxon>
    </lineage>
</organism>
<evidence type="ECO:0000313" key="1">
    <source>
        <dbReference type="EMBL" id="SKB02113.1"/>
    </source>
</evidence>